<keyword evidence="2" id="KW-1185">Reference proteome</keyword>
<comment type="caution">
    <text evidence="1">The sequence shown here is derived from an EMBL/GenBank/DDBJ whole genome shotgun (WGS) entry which is preliminary data.</text>
</comment>
<dbReference type="STRING" id="455432.AWN90_11380"/>
<protein>
    <recommendedName>
        <fullName evidence="3">Restriction endonuclease type IV Mrr domain-containing protein</fullName>
    </recommendedName>
</protein>
<dbReference type="EMBL" id="LWGR01000021">
    <property type="protein sequence ID" value="KZM68465.1"/>
    <property type="molecule type" value="Genomic_DNA"/>
</dbReference>
<evidence type="ECO:0008006" key="3">
    <source>
        <dbReference type="Google" id="ProtNLM"/>
    </source>
</evidence>
<accession>A0A164HFE1</accession>
<name>A0A164HFE1_9NOCA</name>
<reference evidence="1 2" key="1">
    <citation type="submission" date="2016-04" db="EMBL/GenBank/DDBJ databases">
        <authorList>
            <person name="Evans L.H."/>
            <person name="Alamgir A."/>
            <person name="Owens N."/>
            <person name="Weber N.D."/>
            <person name="Virtaneva K."/>
            <person name="Barbian K."/>
            <person name="Babar A."/>
            <person name="Rosenke K."/>
        </authorList>
    </citation>
    <scope>NUCLEOTIDE SEQUENCE [LARGE SCALE GENOMIC DNA]</scope>
    <source>
        <strain evidence="1 2">IFM 0406</strain>
    </source>
</reference>
<dbReference type="OrthoDB" id="4569127at2"/>
<dbReference type="Proteomes" id="UP000076512">
    <property type="component" value="Unassembled WGS sequence"/>
</dbReference>
<proteinExistence type="predicted"/>
<evidence type="ECO:0000313" key="2">
    <source>
        <dbReference type="Proteomes" id="UP000076512"/>
    </source>
</evidence>
<dbReference type="RefSeq" id="WP_067580093.1">
    <property type="nucleotide sequence ID" value="NZ_JABMCZ010000002.1"/>
</dbReference>
<organism evidence="1 2">
    <name type="scientific">Nocardia terpenica</name>
    <dbReference type="NCBI Taxonomy" id="455432"/>
    <lineage>
        <taxon>Bacteria</taxon>
        <taxon>Bacillati</taxon>
        <taxon>Actinomycetota</taxon>
        <taxon>Actinomycetes</taxon>
        <taxon>Mycobacteriales</taxon>
        <taxon>Nocardiaceae</taxon>
        <taxon>Nocardia</taxon>
    </lineage>
</organism>
<dbReference type="AlphaFoldDB" id="A0A164HFE1"/>
<evidence type="ECO:0000313" key="1">
    <source>
        <dbReference type="EMBL" id="KZM68465.1"/>
    </source>
</evidence>
<gene>
    <name evidence="1" type="ORF">AWN90_11380</name>
</gene>
<sequence>MANALKRKGDAFERLLRDYFRVCGFPWCERTKAGYERDGGDLHLDAVIGMSPGVICQAKNVRTPRWRDWVNGLREQVDNAHADVGFIALKLQGSAKPEEQLAFMPLPEFLHLVRRAGYGNPIEEYEA</sequence>